<evidence type="ECO:0000256" key="4">
    <source>
        <dbReference type="ARBA" id="ARBA00022741"/>
    </source>
</evidence>
<keyword evidence="5" id="KW-0418">Kinase</keyword>
<dbReference type="Pfam" id="PF21127">
    <property type="entry name" value="ATG1-like_MIT2"/>
    <property type="match status" value="1"/>
</dbReference>
<dbReference type="PROSITE" id="PS50011">
    <property type="entry name" value="PROTEIN_KINASE_DOM"/>
    <property type="match status" value="1"/>
</dbReference>
<dbReference type="GO" id="GO:0005776">
    <property type="term" value="C:autophagosome"/>
    <property type="evidence" value="ECO:0007669"/>
    <property type="project" value="TreeGrafter"/>
</dbReference>
<keyword evidence="6 8" id="KW-0067">ATP-binding</keyword>
<dbReference type="AlphaFoldDB" id="A0A8X7T1Y3"/>
<evidence type="ECO:0000313" key="11">
    <source>
        <dbReference type="EMBL" id="KAE8265902.1"/>
    </source>
</evidence>
<dbReference type="EC" id="2.7.11.1" evidence="1"/>
<reference evidence="11" key="1">
    <citation type="submission" date="2016-04" db="EMBL/GenBank/DDBJ databases">
        <authorList>
            <person name="Nguyen H.D."/>
            <person name="Samba Siva P."/>
            <person name="Cullis J."/>
            <person name="Levesque C.A."/>
            <person name="Hambleton S."/>
        </authorList>
    </citation>
    <scope>NUCLEOTIDE SEQUENCE</scope>
    <source>
        <strain evidence="11">DAOMC 236422</strain>
    </source>
</reference>
<feature type="region of interest" description="Disordered" evidence="9">
    <location>
        <begin position="459"/>
        <end position="514"/>
    </location>
</feature>
<name>A0A8X7T1Y3_9BASI</name>
<dbReference type="GO" id="GO:0004674">
    <property type="term" value="F:protein serine/threonine kinase activity"/>
    <property type="evidence" value="ECO:0007669"/>
    <property type="project" value="UniProtKB-KW"/>
</dbReference>
<dbReference type="GO" id="GO:0010506">
    <property type="term" value="P:regulation of autophagy"/>
    <property type="evidence" value="ECO:0007669"/>
    <property type="project" value="InterPro"/>
</dbReference>
<dbReference type="GO" id="GO:0034045">
    <property type="term" value="C:phagophore assembly site membrane"/>
    <property type="evidence" value="ECO:0007669"/>
    <property type="project" value="TreeGrafter"/>
</dbReference>
<keyword evidence="2" id="KW-0723">Serine/threonine-protein kinase</keyword>
<dbReference type="GO" id="GO:0005524">
    <property type="term" value="F:ATP binding"/>
    <property type="evidence" value="ECO:0007669"/>
    <property type="project" value="UniProtKB-UniRule"/>
</dbReference>
<dbReference type="CDD" id="cd14009">
    <property type="entry name" value="STKc_ATG1_ULK_like"/>
    <property type="match status" value="1"/>
</dbReference>
<evidence type="ECO:0000313" key="12">
    <source>
        <dbReference type="Proteomes" id="UP000078113"/>
    </source>
</evidence>
<dbReference type="Proteomes" id="UP000078113">
    <property type="component" value="Unassembled WGS sequence"/>
</dbReference>
<dbReference type="InterPro" id="IPR017441">
    <property type="entry name" value="Protein_kinase_ATP_BS"/>
</dbReference>
<dbReference type="FunFam" id="3.30.200.20:FF:000003">
    <property type="entry name" value="Non-specific serine/threonine protein kinase"/>
    <property type="match status" value="1"/>
</dbReference>
<feature type="region of interest" description="Disordered" evidence="9">
    <location>
        <begin position="1"/>
        <end position="37"/>
    </location>
</feature>
<gene>
    <name evidence="11" type="ORF">A4X09_0g6444</name>
</gene>
<evidence type="ECO:0000256" key="5">
    <source>
        <dbReference type="ARBA" id="ARBA00022777"/>
    </source>
</evidence>
<dbReference type="PROSITE" id="PS00108">
    <property type="entry name" value="PROTEIN_KINASE_ST"/>
    <property type="match status" value="1"/>
</dbReference>
<dbReference type="PROSITE" id="PS00107">
    <property type="entry name" value="PROTEIN_KINASE_ATP"/>
    <property type="match status" value="1"/>
</dbReference>
<dbReference type="InterPro" id="IPR048941">
    <property type="entry name" value="ATG1-like_MIT2"/>
</dbReference>
<reference evidence="11" key="2">
    <citation type="journal article" date="2019" name="IMA Fungus">
        <title>Genome sequencing and comparison of five Tilletia species to identify candidate genes for the detection of regulated species infecting wheat.</title>
        <authorList>
            <person name="Nguyen H.D.T."/>
            <person name="Sultana T."/>
            <person name="Kesanakurti P."/>
            <person name="Hambleton S."/>
        </authorList>
    </citation>
    <scope>NUCLEOTIDE SEQUENCE</scope>
    <source>
        <strain evidence="11">DAOMC 236422</strain>
    </source>
</reference>
<feature type="binding site" evidence="8">
    <location>
        <position position="65"/>
    </location>
    <ligand>
        <name>ATP</name>
        <dbReference type="ChEBI" id="CHEBI:30616"/>
    </ligand>
</feature>
<feature type="compositionally biased region" description="Polar residues" evidence="9">
    <location>
        <begin position="460"/>
        <end position="497"/>
    </location>
</feature>
<evidence type="ECO:0000256" key="6">
    <source>
        <dbReference type="ARBA" id="ARBA00022840"/>
    </source>
</evidence>
<dbReference type="GO" id="GO:0061709">
    <property type="term" value="P:reticulophagy"/>
    <property type="evidence" value="ECO:0007669"/>
    <property type="project" value="TreeGrafter"/>
</dbReference>
<dbReference type="GO" id="GO:0005829">
    <property type="term" value="C:cytosol"/>
    <property type="evidence" value="ECO:0007669"/>
    <property type="project" value="TreeGrafter"/>
</dbReference>
<feature type="compositionally biased region" description="Polar residues" evidence="9">
    <location>
        <begin position="383"/>
        <end position="393"/>
    </location>
</feature>
<evidence type="ECO:0000256" key="3">
    <source>
        <dbReference type="ARBA" id="ARBA00022679"/>
    </source>
</evidence>
<organism evidence="11 12">
    <name type="scientific">Tilletia walkeri</name>
    <dbReference type="NCBI Taxonomy" id="117179"/>
    <lineage>
        <taxon>Eukaryota</taxon>
        <taxon>Fungi</taxon>
        <taxon>Dikarya</taxon>
        <taxon>Basidiomycota</taxon>
        <taxon>Ustilaginomycotina</taxon>
        <taxon>Exobasidiomycetes</taxon>
        <taxon>Tilletiales</taxon>
        <taxon>Tilletiaceae</taxon>
        <taxon>Tilletia</taxon>
    </lineage>
</organism>
<evidence type="ECO:0000259" key="10">
    <source>
        <dbReference type="PROSITE" id="PS50011"/>
    </source>
</evidence>
<feature type="compositionally biased region" description="Pro residues" evidence="9">
    <location>
        <begin position="407"/>
        <end position="424"/>
    </location>
</feature>
<evidence type="ECO:0000256" key="2">
    <source>
        <dbReference type="ARBA" id="ARBA00022527"/>
    </source>
</evidence>
<feature type="region of interest" description="Disordered" evidence="9">
    <location>
        <begin position="372"/>
        <end position="439"/>
    </location>
</feature>
<protein>
    <recommendedName>
        <fullName evidence="1">non-specific serine/threonine protein kinase</fullName>
        <ecNumber evidence="1">2.7.11.1</ecNumber>
    </recommendedName>
    <alternativeName>
        <fullName evidence="7">Autophagy-related protein 1</fullName>
    </alternativeName>
</protein>
<keyword evidence="12" id="KW-1185">Reference proteome</keyword>
<evidence type="ECO:0000256" key="1">
    <source>
        <dbReference type="ARBA" id="ARBA00012513"/>
    </source>
</evidence>
<sequence length="904" mass="97681">MSHQPQPQQQQQRQQQDARPRRDSASSGGPQLIGGYRLGREIGKGSFAVVVKAYHEATKEPVAIKVVTRKKLTAKLLENLDSEISILKSIQHPNIVDLRDRLKTDSHIYLVMAYCSCGDLSGYIKKRGQISADSLADSTQSSTFDLAQAAYPHPIDGGLNEAVVRSFLSQLASAIEFMRAMNIVHRDIKPQNLLLQPPEGEFVQAGHPLGIHQLKVADFGFARSLPAASLAETLCGSPLYMAPEILRYEKYDAKADLWSVGAVLFEMAVGKAPFRAQNHIELLRKIERGEDRIKFPDERSAGSLARENARRAQEGERPLPPPHHIAEDIKMLIRALLKRKAVERMSFEHFFRSPVIQRIEMRASVAGLEVSTTIAPPKDRDSTSQLLSAQATETRPHPHTMPHQEPEPQPQPPLPPPGLQPEPAEPQDLTEEGSGSTDDAYVLIDKPNVEVNALADEFQASPSRPSSQLPNQAQPPAHTRAQSISNPIMLAQQQSPRPSMMGFSPSSLGSGNGAVHHQGAISIHSGGVSVPASSSSSLARAISMASVKLFGVPTGMSLRGAAAMMRMQSQRRLGGARPGEASDPAVAGLLAALEDLGQKAFVLSEFGDSRLAAFFPTGPHQPPSFLGATPSSDPMDPYGGTGAVGMAGPSSYSTRGEGMMAPTHSGSPRMGWGPQPGAVEPGTGTGSVPRYISRRSESSSSIPLTIPSPPRPGPEYAQLQGAGASPGTSSTRPPTPAELAATEALMLHIRALNFIQRGMNMVRTFLDVHSRDAGSMSAETNDAVQWLRTRFNDTYEKVEFAKARSGDLPESAQDTDKLIFERALEIARVAAVDEMENNREGTGWDRGNCVLAYETAHTMLLTLLDPSEQDMALSETSVVTVEKFVRSISKRLQALRVPLTPVQS</sequence>
<feature type="compositionally biased region" description="Low complexity" evidence="9">
    <location>
        <begin position="725"/>
        <end position="736"/>
    </location>
</feature>
<dbReference type="EMBL" id="LWDG02000413">
    <property type="protein sequence ID" value="KAE8265902.1"/>
    <property type="molecule type" value="Genomic_DNA"/>
</dbReference>
<dbReference type="SUPFAM" id="SSF56112">
    <property type="entry name" value="Protein kinase-like (PK-like)"/>
    <property type="match status" value="1"/>
</dbReference>
<keyword evidence="4 8" id="KW-0547">Nucleotide-binding</keyword>
<dbReference type="GO" id="GO:0000422">
    <property type="term" value="P:autophagy of mitochondrion"/>
    <property type="evidence" value="ECO:0007669"/>
    <property type="project" value="TreeGrafter"/>
</dbReference>
<dbReference type="SMART" id="SM00220">
    <property type="entry name" value="S_TKc"/>
    <property type="match status" value="1"/>
</dbReference>
<dbReference type="Gene3D" id="1.10.510.10">
    <property type="entry name" value="Transferase(Phosphotransferase) domain 1"/>
    <property type="match status" value="1"/>
</dbReference>
<evidence type="ECO:0000256" key="9">
    <source>
        <dbReference type="SAM" id="MobiDB-lite"/>
    </source>
</evidence>
<feature type="region of interest" description="Disordered" evidence="9">
    <location>
        <begin position="649"/>
        <end position="736"/>
    </location>
</feature>
<dbReference type="PANTHER" id="PTHR24348">
    <property type="entry name" value="SERINE/THREONINE-PROTEIN KINASE UNC-51-RELATED"/>
    <property type="match status" value="1"/>
</dbReference>
<dbReference type="Pfam" id="PF12063">
    <property type="entry name" value="ATG1-like_MIT1"/>
    <property type="match status" value="1"/>
</dbReference>
<feature type="region of interest" description="Disordered" evidence="9">
    <location>
        <begin position="296"/>
        <end position="323"/>
    </location>
</feature>
<dbReference type="GO" id="GO:0000045">
    <property type="term" value="P:autophagosome assembly"/>
    <property type="evidence" value="ECO:0007669"/>
    <property type="project" value="TreeGrafter"/>
</dbReference>
<feature type="domain" description="Protein kinase" evidence="10">
    <location>
        <begin position="36"/>
        <end position="356"/>
    </location>
</feature>
<comment type="caution">
    <text evidence="11">The sequence shown here is derived from an EMBL/GenBank/DDBJ whole genome shotgun (WGS) entry which is preliminary data.</text>
</comment>
<dbReference type="InterPro" id="IPR022708">
    <property type="entry name" value="Atg1-like_tMIT"/>
</dbReference>
<evidence type="ECO:0000256" key="8">
    <source>
        <dbReference type="PROSITE-ProRule" id="PRU10141"/>
    </source>
</evidence>
<dbReference type="Pfam" id="PF00069">
    <property type="entry name" value="Pkinase"/>
    <property type="match status" value="1"/>
</dbReference>
<feature type="compositionally biased region" description="Basic and acidic residues" evidence="9">
    <location>
        <begin position="307"/>
        <end position="317"/>
    </location>
</feature>
<accession>A0A8X7T1Y3</accession>
<keyword evidence="3" id="KW-0808">Transferase</keyword>
<dbReference type="InterPro" id="IPR011009">
    <property type="entry name" value="Kinase-like_dom_sf"/>
</dbReference>
<dbReference type="GO" id="GO:0042594">
    <property type="term" value="P:response to starvation"/>
    <property type="evidence" value="ECO:0007669"/>
    <property type="project" value="TreeGrafter"/>
</dbReference>
<dbReference type="Gene3D" id="3.30.200.20">
    <property type="entry name" value="Phosphorylase Kinase, domain 1"/>
    <property type="match status" value="1"/>
</dbReference>
<feature type="compositionally biased region" description="Low complexity" evidence="9">
    <location>
        <begin position="1"/>
        <end position="15"/>
    </location>
</feature>
<dbReference type="InterPro" id="IPR008271">
    <property type="entry name" value="Ser/Thr_kinase_AS"/>
</dbReference>
<dbReference type="PANTHER" id="PTHR24348:SF22">
    <property type="entry name" value="NON-SPECIFIC SERINE_THREONINE PROTEIN KINASE"/>
    <property type="match status" value="1"/>
</dbReference>
<dbReference type="InterPro" id="IPR045269">
    <property type="entry name" value="Atg1-like"/>
</dbReference>
<dbReference type="InterPro" id="IPR000719">
    <property type="entry name" value="Prot_kinase_dom"/>
</dbReference>
<proteinExistence type="predicted"/>
<evidence type="ECO:0000256" key="7">
    <source>
        <dbReference type="ARBA" id="ARBA00030237"/>
    </source>
</evidence>
<dbReference type="GO" id="GO:0034727">
    <property type="term" value="P:piecemeal microautophagy of the nucleus"/>
    <property type="evidence" value="ECO:0007669"/>
    <property type="project" value="TreeGrafter"/>
</dbReference>